<evidence type="ECO:0000259" key="9">
    <source>
        <dbReference type="Pfam" id="PF18376"/>
    </source>
</evidence>
<dbReference type="NCBIfam" id="TIGR01240">
    <property type="entry name" value="mevDPdecarb"/>
    <property type="match status" value="1"/>
</dbReference>
<keyword evidence="4" id="KW-0547">Nucleotide-binding</keyword>
<feature type="domain" description="Mvd1 C-terminal" evidence="9">
    <location>
        <begin position="248"/>
        <end position="380"/>
    </location>
</feature>
<proteinExistence type="inferred from homology"/>
<dbReference type="EMBL" id="JAINZZ010000071">
    <property type="protein sequence ID" value="MBY8882371.1"/>
    <property type="molecule type" value="Genomic_DNA"/>
</dbReference>
<evidence type="ECO:0000256" key="3">
    <source>
        <dbReference type="ARBA" id="ARBA00022516"/>
    </source>
</evidence>
<keyword evidence="5" id="KW-0067">ATP-binding</keyword>
<evidence type="ECO:0000256" key="5">
    <source>
        <dbReference type="ARBA" id="ARBA00022840"/>
    </source>
</evidence>
<dbReference type="PANTHER" id="PTHR10977">
    <property type="entry name" value="DIPHOSPHOMEVALONATE DECARBOXYLASE"/>
    <property type="match status" value="1"/>
</dbReference>
<dbReference type="InterPro" id="IPR041431">
    <property type="entry name" value="Mvd1_C"/>
</dbReference>
<feature type="domain" description="Diphosphomevalonate decarboxylase-like N-terminal" evidence="10">
    <location>
        <begin position="72"/>
        <end position="220"/>
    </location>
</feature>
<gene>
    <name evidence="11" type="primary">mvaD</name>
    <name evidence="11" type="ORF">K7862_32750</name>
</gene>
<dbReference type="Pfam" id="PF18376">
    <property type="entry name" value="MDD_C"/>
    <property type="match status" value="1"/>
</dbReference>
<dbReference type="SUPFAM" id="SSF55060">
    <property type="entry name" value="GHMP Kinase, C-terminal domain"/>
    <property type="match status" value="1"/>
</dbReference>
<evidence type="ECO:0000256" key="7">
    <source>
        <dbReference type="ARBA" id="ARBA00023239"/>
    </source>
</evidence>
<evidence type="ECO:0000256" key="4">
    <source>
        <dbReference type="ARBA" id="ARBA00022741"/>
    </source>
</evidence>
<dbReference type="InterPro" id="IPR005935">
    <property type="entry name" value="Mev_decarb"/>
</dbReference>
<keyword evidence="6" id="KW-0443">Lipid metabolism</keyword>
<dbReference type="InterPro" id="IPR036554">
    <property type="entry name" value="GHMP_kinase_C_sf"/>
</dbReference>
<reference evidence="11 12" key="1">
    <citation type="submission" date="2021-08" db="EMBL/GenBank/DDBJ databases">
        <title>WGS of actinomycetes from Thailand.</title>
        <authorList>
            <person name="Thawai C."/>
        </authorList>
    </citation>
    <scope>NUCLEOTIDE SEQUENCE [LARGE SCALE GENOMIC DNA]</scope>
    <source>
        <strain evidence="11 12">PLK6-54</strain>
    </source>
</reference>
<dbReference type="Gene3D" id="3.30.230.10">
    <property type="match status" value="1"/>
</dbReference>
<dbReference type="GO" id="GO:0004163">
    <property type="term" value="F:diphosphomevalonate decarboxylase activity"/>
    <property type="evidence" value="ECO:0007669"/>
    <property type="project" value="UniProtKB-EC"/>
</dbReference>
<evidence type="ECO:0000256" key="2">
    <source>
        <dbReference type="ARBA" id="ARBA00012296"/>
    </source>
</evidence>
<feature type="compositionally biased region" description="Low complexity" evidence="8">
    <location>
        <begin position="20"/>
        <end position="37"/>
    </location>
</feature>
<dbReference type="SUPFAM" id="SSF54211">
    <property type="entry name" value="Ribosomal protein S5 domain 2-like"/>
    <property type="match status" value="1"/>
</dbReference>
<comment type="caution">
    <text evidence="11">The sequence shown here is derived from an EMBL/GenBank/DDBJ whole genome shotgun (WGS) entry which is preliminary data.</text>
</comment>
<evidence type="ECO:0000313" key="12">
    <source>
        <dbReference type="Proteomes" id="UP000778578"/>
    </source>
</evidence>
<dbReference type="InterPro" id="IPR014721">
    <property type="entry name" value="Ribsml_uS5_D2-typ_fold_subgr"/>
</dbReference>
<evidence type="ECO:0000313" key="11">
    <source>
        <dbReference type="EMBL" id="MBY8882371.1"/>
    </source>
</evidence>
<keyword evidence="12" id="KW-1185">Reference proteome</keyword>
<dbReference type="EC" id="4.1.1.33" evidence="2"/>
<organism evidence="11 12">
    <name type="scientific">Actinacidiphila acidipaludis</name>
    <dbReference type="NCBI Taxonomy" id="2873382"/>
    <lineage>
        <taxon>Bacteria</taxon>
        <taxon>Bacillati</taxon>
        <taxon>Actinomycetota</taxon>
        <taxon>Actinomycetes</taxon>
        <taxon>Kitasatosporales</taxon>
        <taxon>Streptomycetaceae</taxon>
        <taxon>Actinacidiphila</taxon>
    </lineage>
</organism>
<dbReference type="InterPro" id="IPR029765">
    <property type="entry name" value="Mev_diP_decarb"/>
</dbReference>
<dbReference type="PIRSF" id="PIRSF015950">
    <property type="entry name" value="Mev_P_decrbx"/>
    <property type="match status" value="1"/>
</dbReference>
<evidence type="ECO:0000256" key="1">
    <source>
        <dbReference type="ARBA" id="ARBA00008831"/>
    </source>
</evidence>
<name>A0ABS7QGS4_9ACTN</name>
<evidence type="ECO:0000259" key="10">
    <source>
        <dbReference type="Pfam" id="PF22700"/>
    </source>
</evidence>
<dbReference type="PANTHER" id="PTHR10977:SF3">
    <property type="entry name" value="DIPHOSPHOMEVALONATE DECARBOXYLASE"/>
    <property type="match status" value="1"/>
</dbReference>
<sequence>MAADRHTTTTAPAPAPPSAPATSPAPATVPGSATGPATASAAAQGVAAGRVCLGEPQLWAAAAGSGCAVAVAHPNIALIKYWGKRDEEWVLPAADSLSLTLDVFPTTTGVRLAPQAAGDRVLLGGQEATGPAQARVADFLHLVRELAGRREPAVVDSRNTVPTGAGLASSASGFAALAVAAAAAYGLAADPAALSRLARRGSGSACRSLFGGFAQWHAALDAGGGAAADRVSLAEPVPAAAGLEVALVIVVVNAGPKAVSSRAAMRRTVATSPLYRPWVASSVQDLTQMRAALAAGDLNAVGEITERNALGMHATMLAARPAVRYLAPASLTALDAVLALRERGLAAYATMDAGPNVKVLCAAGQASQVAAALREAVPQASVVVARPGPGARLVAGDGR</sequence>
<feature type="region of interest" description="Disordered" evidence="8">
    <location>
        <begin position="1"/>
        <end position="37"/>
    </location>
</feature>
<evidence type="ECO:0000256" key="6">
    <source>
        <dbReference type="ARBA" id="ARBA00023098"/>
    </source>
</evidence>
<comment type="similarity">
    <text evidence="1">Belongs to the diphosphomevalonate decarboxylase family.</text>
</comment>
<protein>
    <recommendedName>
        <fullName evidence="2">diphosphomevalonate decarboxylase</fullName>
        <ecNumber evidence="2">4.1.1.33</ecNumber>
    </recommendedName>
</protein>
<keyword evidence="3" id="KW-0444">Lipid biosynthesis</keyword>
<keyword evidence="7 11" id="KW-0456">Lyase</keyword>
<dbReference type="Proteomes" id="UP000778578">
    <property type="component" value="Unassembled WGS sequence"/>
</dbReference>
<dbReference type="InterPro" id="IPR053859">
    <property type="entry name" value="MVD-like_N"/>
</dbReference>
<accession>A0ABS7QGS4</accession>
<dbReference type="Pfam" id="PF22700">
    <property type="entry name" value="MVD-like_N"/>
    <property type="match status" value="1"/>
</dbReference>
<dbReference type="InterPro" id="IPR020568">
    <property type="entry name" value="Ribosomal_Su5_D2-typ_SF"/>
</dbReference>
<dbReference type="Gene3D" id="3.30.70.890">
    <property type="entry name" value="GHMP kinase, C-terminal domain"/>
    <property type="match status" value="1"/>
</dbReference>
<evidence type="ECO:0000256" key="8">
    <source>
        <dbReference type="SAM" id="MobiDB-lite"/>
    </source>
</evidence>